<dbReference type="SMART" id="SM00708">
    <property type="entry name" value="PhBP"/>
    <property type="match status" value="1"/>
</dbReference>
<dbReference type="FunFam" id="1.10.238.20:FF:000001">
    <property type="entry name" value="General odorant-binding protein lush"/>
    <property type="match status" value="1"/>
</dbReference>
<dbReference type="InterPro" id="IPR036728">
    <property type="entry name" value="PBP_GOBP_sf"/>
</dbReference>
<evidence type="ECO:0000313" key="6">
    <source>
        <dbReference type="EMBL" id="QGW50679.1"/>
    </source>
</evidence>
<comment type="subcellular location">
    <subcellularLocation>
        <location evidence="1">Secreted</location>
    </subcellularLocation>
</comment>
<dbReference type="EMBL" id="MN133006">
    <property type="protein sequence ID" value="QGW50679.1"/>
    <property type="molecule type" value="mRNA"/>
</dbReference>
<feature type="chain" id="PRO_5027603563" evidence="5">
    <location>
        <begin position="19"/>
        <end position="129"/>
    </location>
</feature>
<feature type="signal peptide" evidence="5">
    <location>
        <begin position="1"/>
        <end position="18"/>
    </location>
</feature>
<evidence type="ECO:0000256" key="2">
    <source>
        <dbReference type="ARBA" id="ARBA00008098"/>
    </source>
</evidence>
<reference evidence="6" key="1">
    <citation type="submission" date="2019-07" db="EMBL/GenBank/DDBJ databases">
        <title>Identification and Expression Pattern of Chemosensory Genes from the Transcriptome of the Propsilocerus akamusi.</title>
        <authorList>
            <person name="Yan C."/>
            <person name="Pan L."/>
        </authorList>
    </citation>
    <scope>NUCLEOTIDE SEQUENCE</scope>
</reference>
<dbReference type="InterPro" id="IPR006170">
    <property type="entry name" value="PBP/GOBP"/>
</dbReference>
<keyword evidence="3" id="KW-0964">Secreted</keyword>
<dbReference type="GO" id="GO:0005615">
    <property type="term" value="C:extracellular space"/>
    <property type="evidence" value="ECO:0007669"/>
    <property type="project" value="TreeGrafter"/>
</dbReference>
<dbReference type="CDD" id="cd23992">
    <property type="entry name" value="PBP_GOBP"/>
    <property type="match status" value="1"/>
</dbReference>
<comment type="similarity">
    <text evidence="2">Belongs to the PBP/GOBP family.</text>
</comment>
<name>A0A7D0TCZ8_9DIPT</name>
<dbReference type="Gene3D" id="1.10.238.20">
    <property type="entry name" value="Pheromone/general odorant binding protein domain"/>
    <property type="match status" value="1"/>
</dbReference>
<dbReference type="GO" id="GO:0005549">
    <property type="term" value="F:odorant binding"/>
    <property type="evidence" value="ECO:0007669"/>
    <property type="project" value="InterPro"/>
</dbReference>
<dbReference type="GO" id="GO:0007608">
    <property type="term" value="P:sensory perception of smell"/>
    <property type="evidence" value="ECO:0007669"/>
    <property type="project" value="TreeGrafter"/>
</dbReference>
<proteinExistence type="evidence at transcript level"/>
<evidence type="ECO:0000256" key="5">
    <source>
        <dbReference type="SAM" id="SignalP"/>
    </source>
</evidence>
<accession>A0A7D0TCZ8</accession>
<evidence type="ECO:0000256" key="3">
    <source>
        <dbReference type="ARBA" id="ARBA00022525"/>
    </source>
</evidence>
<sequence length="129" mass="14903">MNFAVILIISAFIFASDAFIIKQLHLGEAYARDCVYKVGISPLTINRLRKGDFSNHDEKSQCFVKCFMEHSGFMHSDELIEDVIIEKLSHDRPSEKVQKIYNICKDVKGQNSCETAFKIYECYVKNRNN</sequence>
<dbReference type="PANTHER" id="PTHR11857:SF43">
    <property type="entry name" value="GEO07291P1-RELATED"/>
    <property type="match status" value="1"/>
</dbReference>
<organism evidence="6">
    <name type="scientific">Propsilocerus akamusi</name>
    <dbReference type="NCBI Taxonomy" id="903466"/>
    <lineage>
        <taxon>Eukaryota</taxon>
        <taxon>Metazoa</taxon>
        <taxon>Ecdysozoa</taxon>
        <taxon>Arthropoda</taxon>
        <taxon>Hexapoda</taxon>
        <taxon>Insecta</taxon>
        <taxon>Pterygota</taxon>
        <taxon>Neoptera</taxon>
        <taxon>Endopterygota</taxon>
        <taxon>Diptera</taxon>
        <taxon>Nematocera</taxon>
        <taxon>Chironomoidea</taxon>
        <taxon>Chironomidae</taxon>
        <taxon>Propsilocerus</taxon>
    </lineage>
</organism>
<dbReference type="PANTHER" id="PTHR11857">
    <property type="entry name" value="ODORANT BINDING PROTEIN-RELATED"/>
    <property type="match status" value="1"/>
</dbReference>
<evidence type="ECO:0000256" key="4">
    <source>
        <dbReference type="ARBA" id="ARBA00022729"/>
    </source>
</evidence>
<dbReference type="SMR" id="A0A7D0TCZ8"/>
<dbReference type="SUPFAM" id="SSF47565">
    <property type="entry name" value="Insect pheromone/odorant-binding proteins"/>
    <property type="match status" value="1"/>
</dbReference>
<dbReference type="Pfam" id="PF01395">
    <property type="entry name" value="PBP_GOBP"/>
    <property type="match status" value="1"/>
</dbReference>
<evidence type="ECO:0000256" key="1">
    <source>
        <dbReference type="ARBA" id="ARBA00004613"/>
    </source>
</evidence>
<dbReference type="AlphaFoldDB" id="A0A7D0TCZ8"/>
<keyword evidence="4 5" id="KW-0732">Signal</keyword>
<protein>
    <submittedName>
        <fullName evidence="6">Odorant-binding protein 15</fullName>
    </submittedName>
</protein>